<evidence type="ECO:0000313" key="2">
    <source>
        <dbReference type="Proteomes" id="UP000304953"/>
    </source>
</evidence>
<gene>
    <name evidence="1" type="ORF">E5329_07345</name>
</gene>
<evidence type="ECO:0000313" key="1">
    <source>
        <dbReference type="EMBL" id="TGY97024.1"/>
    </source>
</evidence>
<dbReference type="Proteomes" id="UP000304953">
    <property type="component" value="Unassembled WGS sequence"/>
</dbReference>
<proteinExistence type="predicted"/>
<comment type="caution">
    <text evidence="1">The sequence shown here is derived from an EMBL/GenBank/DDBJ whole genome shotgun (WGS) entry which is preliminary data.</text>
</comment>
<name>A0AC61RZ63_9FIRM</name>
<dbReference type="EMBL" id="SRYA01000011">
    <property type="protein sequence ID" value="TGY97024.1"/>
    <property type="molecule type" value="Genomic_DNA"/>
</dbReference>
<organism evidence="1 2">
    <name type="scientific">Petralouisia muris</name>
    <dbReference type="NCBI Taxonomy" id="3032872"/>
    <lineage>
        <taxon>Bacteria</taxon>
        <taxon>Bacillati</taxon>
        <taxon>Bacillota</taxon>
        <taxon>Clostridia</taxon>
        <taxon>Lachnospirales</taxon>
        <taxon>Lachnospiraceae</taxon>
        <taxon>Petralouisia</taxon>
    </lineage>
</organism>
<sequence>MNQAEYERMVKIYNYVYSTLPNTPEREKRLAEIGEEDSSKLWDFYCGICSGRIKEPERTNSEVNTMGEKKIASYEDFIKALRYGENNMLCKFRRNNPERYAYYVEQMGAGFGRKNSSKTRDIKRLEEEHKKRSEILAIPDTMARHKAIAENMTLFGR</sequence>
<keyword evidence="2" id="KW-1185">Reference proteome</keyword>
<protein>
    <submittedName>
        <fullName evidence="1">Uncharacterized protein</fullName>
    </submittedName>
</protein>
<accession>A0AC61RZ63</accession>
<reference evidence="1" key="1">
    <citation type="submission" date="2019-04" db="EMBL/GenBank/DDBJ databases">
        <title>Microbes associate with the intestines of laboratory mice.</title>
        <authorList>
            <person name="Navarre W."/>
            <person name="Wong E."/>
            <person name="Huang K."/>
            <person name="Tropini C."/>
            <person name="Ng K."/>
            <person name="Yu B."/>
        </authorList>
    </citation>
    <scope>NUCLEOTIDE SEQUENCE</scope>
    <source>
        <strain evidence="1">NM01_1-7b</strain>
    </source>
</reference>